<proteinExistence type="predicted"/>
<evidence type="ECO:0000313" key="1">
    <source>
        <dbReference type="EMBL" id="JAE33833.1"/>
    </source>
</evidence>
<protein>
    <submittedName>
        <fullName evidence="1">Uncharacterized protein</fullName>
    </submittedName>
</protein>
<sequence length="49" mass="5928">MEMEKKTVRPSMTIAKKPYIFKHKKLRDLCLETRNIHMLIIIKRNKKSS</sequence>
<dbReference type="AlphaFoldDB" id="A0A0A9HLP7"/>
<accession>A0A0A9HLP7</accession>
<dbReference type="EMBL" id="GBRH01164063">
    <property type="protein sequence ID" value="JAE33833.1"/>
    <property type="molecule type" value="Transcribed_RNA"/>
</dbReference>
<reference evidence="1" key="2">
    <citation type="journal article" date="2015" name="Data Brief">
        <title>Shoot transcriptome of the giant reed, Arundo donax.</title>
        <authorList>
            <person name="Barrero R.A."/>
            <person name="Guerrero F.D."/>
            <person name="Moolhuijzen P."/>
            <person name="Goolsby J.A."/>
            <person name="Tidwell J."/>
            <person name="Bellgard S.E."/>
            <person name="Bellgard M.I."/>
        </authorList>
    </citation>
    <scope>NUCLEOTIDE SEQUENCE</scope>
    <source>
        <tissue evidence="1">Shoot tissue taken approximately 20 cm above the soil surface</tissue>
    </source>
</reference>
<reference evidence="1" key="1">
    <citation type="submission" date="2014-09" db="EMBL/GenBank/DDBJ databases">
        <authorList>
            <person name="Magalhaes I.L.F."/>
            <person name="Oliveira U."/>
            <person name="Santos F.R."/>
            <person name="Vidigal T.H.D.A."/>
            <person name="Brescovit A.D."/>
            <person name="Santos A.J."/>
        </authorList>
    </citation>
    <scope>NUCLEOTIDE SEQUENCE</scope>
    <source>
        <tissue evidence="1">Shoot tissue taken approximately 20 cm above the soil surface</tissue>
    </source>
</reference>
<name>A0A0A9HLP7_ARUDO</name>
<organism evidence="1">
    <name type="scientific">Arundo donax</name>
    <name type="common">Giant reed</name>
    <name type="synonym">Donax arundinaceus</name>
    <dbReference type="NCBI Taxonomy" id="35708"/>
    <lineage>
        <taxon>Eukaryota</taxon>
        <taxon>Viridiplantae</taxon>
        <taxon>Streptophyta</taxon>
        <taxon>Embryophyta</taxon>
        <taxon>Tracheophyta</taxon>
        <taxon>Spermatophyta</taxon>
        <taxon>Magnoliopsida</taxon>
        <taxon>Liliopsida</taxon>
        <taxon>Poales</taxon>
        <taxon>Poaceae</taxon>
        <taxon>PACMAD clade</taxon>
        <taxon>Arundinoideae</taxon>
        <taxon>Arundineae</taxon>
        <taxon>Arundo</taxon>
    </lineage>
</organism>